<dbReference type="OrthoDB" id="2803590at2759"/>
<dbReference type="GeneID" id="38783678"/>
<keyword evidence="1" id="KW-0175">Coiled coil</keyword>
<accession>A0A401GX14</accession>
<dbReference type="Proteomes" id="UP000287166">
    <property type="component" value="Unassembled WGS sequence"/>
</dbReference>
<evidence type="ECO:0000313" key="3">
    <source>
        <dbReference type="Proteomes" id="UP000287166"/>
    </source>
</evidence>
<dbReference type="InParanoid" id="A0A401GX14"/>
<keyword evidence="3" id="KW-1185">Reference proteome</keyword>
<gene>
    <name evidence="2" type="ORF">SCP_1000030</name>
</gene>
<reference evidence="2 3" key="1">
    <citation type="journal article" date="2018" name="Sci. Rep.">
        <title>Genome sequence of the cauliflower mushroom Sparassis crispa (Hanabiratake) and its association with beneficial usage.</title>
        <authorList>
            <person name="Kiyama R."/>
            <person name="Furutani Y."/>
            <person name="Kawaguchi K."/>
            <person name="Nakanishi T."/>
        </authorList>
    </citation>
    <scope>NUCLEOTIDE SEQUENCE [LARGE SCALE GENOMIC DNA]</scope>
</reference>
<evidence type="ECO:0000256" key="1">
    <source>
        <dbReference type="SAM" id="Coils"/>
    </source>
</evidence>
<proteinExistence type="predicted"/>
<evidence type="ECO:0000313" key="2">
    <source>
        <dbReference type="EMBL" id="GBE86761.1"/>
    </source>
</evidence>
<name>A0A401GX14_9APHY</name>
<organism evidence="2 3">
    <name type="scientific">Sparassis crispa</name>
    <dbReference type="NCBI Taxonomy" id="139825"/>
    <lineage>
        <taxon>Eukaryota</taxon>
        <taxon>Fungi</taxon>
        <taxon>Dikarya</taxon>
        <taxon>Basidiomycota</taxon>
        <taxon>Agaricomycotina</taxon>
        <taxon>Agaricomycetes</taxon>
        <taxon>Polyporales</taxon>
        <taxon>Sparassidaceae</taxon>
        <taxon>Sparassis</taxon>
    </lineage>
</organism>
<dbReference type="EMBL" id="BFAD01000010">
    <property type="protein sequence ID" value="GBE86761.1"/>
    <property type="molecule type" value="Genomic_DNA"/>
</dbReference>
<protein>
    <submittedName>
        <fullName evidence="2">Uncharacterized protein</fullName>
    </submittedName>
</protein>
<feature type="coiled-coil region" evidence="1">
    <location>
        <begin position="24"/>
        <end position="61"/>
    </location>
</feature>
<sequence length="330" mass="37392">MAEPTKGHKRKRSLQDTPVDLSKMRMARQRLAALKEELADIQETEDELAALMEHVNALEVILNAAKKPKLSFSSTTQTDLKKLGVVQKRLFLIPDSVASLAEKMTPFAIQECGNLQTRILEIYEHVNMDYEPGSRMILDAVLLSFAKIASQERPNQGVAILPEMRIATGEGVQIVNPVSQYELWLTGNVDYAVMQYLDEWDNKERLLGDDTCRDFALEVTEGRLFLVEAKRLRGEPLSSFLPEAVSQAIALSKLTTCDVIRFCLSNGQAWIFCILKKDQNEDKWIYYQATARSLSRDHVQTSDRAVREIIQLVSEWLVPTDGLELYKLMG</sequence>
<dbReference type="AlphaFoldDB" id="A0A401GX14"/>
<comment type="caution">
    <text evidence="2">The sequence shown here is derived from an EMBL/GenBank/DDBJ whole genome shotgun (WGS) entry which is preliminary data.</text>
</comment>
<dbReference type="RefSeq" id="XP_027617674.1">
    <property type="nucleotide sequence ID" value="XM_027761873.1"/>
</dbReference>